<dbReference type="EMBL" id="FNTH01000001">
    <property type="protein sequence ID" value="SEB97624.1"/>
    <property type="molecule type" value="Genomic_DNA"/>
</dbReference>
<gene>
    <name evidence="2" type="ORF">SAMN05444164_0703</name>
</gene>
<evidence type="ECO:0000313" key="2">
    <source>
        <dbReference type="EMBL" id="SEB97624.1"/>
    </source>
</evidence>
<sequence>MTRARIPTLGPRVPTLDTRKVKPPPKLADPHYQTAEHKDWARKVKGRAGWRCEHVEDGRRCERSRANGDQVYADHVIEIRDDRSRALDLDNGACKCAEHNVRKGLEARANRMRS</sequence>
<proteinExistence type="predicted"/>
<protein>
    <recommendedName>
        <fullName evidence="4">HNH endonuclease</fullName>
    </recommendedName>
</protein>
<dbReference type="OrthoDB" id="7220022at2"/>
<feature type="region of interest" description="Disordered" evidence="1">
    <location>
        <begin position="1"/>
        <end position="40"/>
    </location>
</feature>
<evidence type="ECO:0000313" key="3">
    <source>
        <dbReference type="Proteomes" id="UP000198992"/>
    </source>
</evidence>
<evidence type="ECO:0000256" key="1">
    <source>
        <dbReference type="SAM" id="MobiDB-lite"/>
    </source>
</evidence>
<reference evidence="2 3" key="1">
    <citation type="submission" date="2016-10" db="EMBL/GenBank/DDBJ databases">
        <authorList>
            <person name="de Groot N.N."/>
        </authorList>
    </citation>
    <scope>NUCLEOTIDE SEQUENCE [LARGE SCALE GENOMIC DNA]</scope>
    <source>
        <strain evidence="2 3">MT12</strain>
    </source>
</reference>
<name>A0A1H4NR25_9BRAD</name>
<dbReference type="Proteomes" id="UP000198992">
    <property type="component" value="Unassembled WGS sequence"/>
</dbReference>
<dbReference type="AlphaFoldDB" id="A0A1H4NR25"/>
<accession>A0A1H4NR25</accession>
<evidence type="ECO:0008006" key="4">
    <source>
        <dbReference type="Google" id="ProtNLM"/>
    </source>
</evidence>
<dbReference type="RefSeq" id="WP_092114272.1">
    <property type="nucleotide sequence ID" value="NZ_FNTH01000001.1"/>
</dbReference>
<organism evidence="2 3">
    <name type="scientific">Bradyrhizobium erythrophlei</name>
    <dbReference type="NCBI Taxonomy" id="1437360"/>
    <lineage>
        <taxon>Bacteria</taxon>
        <taxon>Pseudomonadati</taxon>
        <taxon>Pseudomonadota</taxon>
        <taxon>Alphaproteobacteria</taxon>
        <taxon>Hyphomicrobiales</taxon>
        <taxon>Nitrobacteraceae</taxon>
        <taxon>Bradyrhizobium</taxon>
    </lineage>
</organism>